<feature type="region of interest" description="Disordered" evidence="1">
    <location>
        <begin position="162"/>
        <end position="198"/>
    </location>
</feature>
<feature type="region of interest" description="Disordered" evidence="1">
    <location>
        <begin position="282"/>
        <end position="353"/>
    </location>
</feature>
<dbReference type="RefSeq" id="WP_055023645.1">
    <property type="nucleotide sequence ID" value="NZ_CANMJJ010000002.1"/>
</dbReference>
<evidence type="ECO:0000256" key="1">
    <source>
        <dbReference type="SAM" id="MobiDB-lite"/>
    </source>
</evidence>
<accession>A0ABM6JMP6</accession>
<dbReference type="Pfam" id="PF14237">
    <property type="entry name" value="GYF_2"/>
    <property type="match status" value="1"/>
</dbReference>
<feature type="compositionally biased region" description="Basic and acidic residues" evidence="1">
    <location>
        <begin position="283"/>
        <end position="296"/>
    </location>
</feature>
<evidence type="ECO:0000313" key="4">
    <source>
        <dbReference type="Proteomes" id="UP000191820"/>
    </source>
</evidence>
<name>A0ABM6JMP6_9GAMM</name>
<reference evidence="3 4" key="1">
    <citation type="submission" date="2017-03" db="EMBL/GenBank/DDBJ databases">
        <title>Genome sequencing of Shewanella japonica KCTC 22435.</title>
        <authorList>
            <person name="Kim K.M."/>
        </authorList>
    </citation>
    <scope>NUCLEOTIDE SEQUENCE [LARGE SCALE GENOMIC DNA]</scope>
    <source>
        <strain evidence="3 4">KCTC 22435</strain>
    </source>
</reference>
<dbReference type="Proteomes" id="UP000191820">
    <property type="component" value="Chromosome"/>
</dbReference>
<evidence type="ECO:0000313" key="3">
    <source>
        <dbReference type="EMBL" id="ARD23502.1"/>
    </source>
</evidence>
<sequence>MKKWYFSKNGQVTGPLNEVEAKEFLMKDGNCYGWHPSFTQWKPVSCIKEFAHLVPVITPPALIPQDLIEEFTAKEKALQVKVASMEESVAATQGVLVEFEQEINTYKKLTINLTDEVKSNIDPFESKYNSFKGSFDELISALSIAKTEVNEVTTDFNQRVAKQAAENTNSPVSAPIVAPAAPAPEKASSSSLSPDNVSEISNQIQKALAESMLKSAAEDSAAEELTAANTVSAAKSLDPVAVSPKKAKPKIDKIEFSEDISEDKQAEDAAGINGVTSIIKSVFKGDTKRNEKKSETPDDVAQLAQSNEATAKTKKSGETAVNDSANDSNNESDDGDKEGRMRRRRRRTHYIAS</sequence>
<evidence type="ECO:0000259" key="2">
    <source>
        <dbReference type="Pfam" id="PF14237"/>
    </source>
</evidence>
<dbReference type="EMBL" id="CP020472">
    <property type="protein sequence ID" value="ARD23502.1"/>
    <property type="molecule type" value="Genomic_DNA"/>
</dbReference>
<feature type="compositionally biased region" description="Low complexity" evidence="1">
    <location>
        <begin position="170"/>
        <end position="194"/>
    </location>
</feature>
<proteinExistence type="predicted"/>
<feature type="domain" description="GYF" evidence="2">
    <location>
        <begin position="4"/>
        <end position="50"/>
    </location>
</feature>
<dbReference type="InterPro" id="IPR025640">
    <property type="entry name" value="GYF_2"/>
</dbReference>
<protein>
    <recommendedName>
        <fullName evidence="2">GYF domain-containing protein</fullName>
    </recommendedName>
</protein>
<gene>
    <name evidence="3" type="ORF">SJ2017_3238</name>
</gene>
<keyword evidence="4" id="KW-1185">Reference proteome</keyword>
<organism evidence="3 4">
    <name type="scientific">Shewanella japonica</name>
    <dbReference type="NCBI Taxonomy" id="93973"/>
    <lineage>
        <taxon>Bacteria</taxon>
        <taxon>Pseudomonadati</taxon>
        <taxon>Pseudomonadota</taxon>
        <taxon>Gammaproteobacteria</taxon>
        <taxon>Alteromonadales</taxon>
        <taxon>Shewanellaceae</taxon>
        <taxon>Shewanella</taxon>
    </lineage>
</organism>
<feature type="compositionally biased region" description="Basic residues" evidence="1">
    <location>
        <begin position="340"/>
        <end position="353"/>
    </location>
</feature>